<dbReference type="InterPro" id="IPR050679">
    <property type="entry name" value="Bact_HTH_transcr_reg"/>
</dbReference>
<comment type="caution">
    <text evidence="5">The sequence shown here is derived from an EMBL/GenBank/DDBJ whole genome shotgun (WGS) entry which is preliminary data.</text>
</comment>
<evidence type="ECO:0000259" key="4">
    <source>
        <dbReference type="PROSITE" id="PS50949"/>
    </source>
</evidence>
<gene>
    <name evidence="5" type="ORF">DES54_10831</name>
</gene>
<dbReference type="GO" id="GO:0045892">
    <property type="term" value="P:negative regulation of DNA-templated transcription"/>
    <property type="evidence" value="ECO:0007669"/>
    <property type="project" value="TreeGrafter"/>
</dbReference>
<organism evidence="5 6">
    <name type="scientific">Brenneria salicis ATCC 15712 = DSM 30166</name>
    <dbReference type="NCBI Taxonomy" id="714314"/>
    <lineage>
        <taxon>Bacteria</taxon>
        <taxon>Pseudomonadati</taxon>
        <taxon>Pseudomonadota</taxon>
        <taxon>Gammaproteobacteria</taxon>
        <taxon>Enterobacterales</taxon>
        <taxon>Pectobacteriaceae</taxon>
        <taxon>Brenneria</taxon>
    </lineage>
</organism>
<evidence type="ECO:0000256" key="2">
    <source>
        <dbReference type="ARBA" id="ARBA00023125"/>
    </source>
</evidence>
<dbReference type="GO" id="GO:0003700">
    <property type="term" value="F:DNA-binding transcription factor activity"/>
    <property type="evidence" value="ECO:0007669"/>
    <property type="project" value="InterPro"/>
</dbReference>
<evidence type="ECO:0000313" key="5">
    <source>
        <dbReference type="EMBL" id="RBP64336.1"/>
    </source>
</evidence>
<feature type="domain" description="HTH gntR-type" evidence="4">
    <location>
        <begin position="25"/>
        <end position="93"/>
    </location>
</feature>
<keyword evidence="6" id="KW-1185">Reference proteome</keyword>
<dbReference type="CDD" id="cd07377">
    <property type="entry name" value="WHTH_GntR"/>
    <property type="match status" value="1"/>
</dbReference>
<dbReference type="PANTHER" id="PTHR44846">
    <property type="entry name" value="MANNOSYL-D-GLYCERATE TRANSPORT/METABOLISM SYSTEM REPRESSOR MNGR-RELATED"/>
    <property type="match status" value="1"/>
</dbReference>
<keyword evidence="2" id="KW-0238">DNA-binding</keyword>
<dbReference type="SUPFAM" id="SSF64288">
    <property type="entry name" value="Chorismate lyase-like"/>
    <property type="match status" value="1"/>
</dbReference>
<keyword evidence="3" id="KW-0804">Transcription</keyword>
<dbReference type="AlphaFoldDB" id="A0A366I8Q5"/>
<dbReference type="PANTHER" id="PTHR44846:SF1">
    <property type="entry name" value="MANNOSYL-D-GLYCERATE TRANSPORT_METABOLISM SYSTEM REPRESSOR MNGR-RELATED"/>
    <property type="match status" value="1"/>
</dbReference>
<dbReference type="SMART" id="SM00345">
    <property type="entry name" value="HTH_GNTR"/>
    <property type="match status" value="1"/>
</dbReference>
<dbReference type="InterPro" id="IPR000524">
    <property type="entry name" value="Tscrpt_reg_HTH_GntR"/>
</dbReference>
<sequence>MQAEMNANDTLIERLRVRFTQTDKLPLYMKFSQTIQRLVQTGELAGGHFLPSERAFVQALGISRITVRKALELLESQNIVIRNRGYGTYINDQLEYHLCVAQGFSDQVALKGKKPGSRWLEKARIPCEPNIAERLNISAGSPVYILKRVRDIDGEPVSIEESYVPASLIDDVEQIGVSLYAYFQSQNIILQRTRSWVSAQTPSQEFITHIKTPASLPVLVVRELAFDNTGKPIEYSINYCRSDMYVFFSA</sequence>
<dbReference type="PRINTS" id="PR00035">
    <property type="entry name" value="HTHGNTR"/>
</dbReference>
<proteinExistence type="predicted"/>
<name>A0A366I8Q5_9GAMM</name>
<reference evidence="5 6" key="1">
    <citation type="submission" date="2018-06" db="EMBL/GenBank/DDBJ databases">
        <title>Genomic Encyclopedia of Type Strains, Phase IV (KMG-IV): sequencing the most valuable type-strain genomes for metagenomic binning, comparative biology and taxonomic classification.</title>
        <authorList>
            <person name="Goeker M."/>
        </authorList>
    </citation>
    <scope>NUCLEOTIDE SEQUENCE [LARGE SCALE GENOMIC DNA]</scope>
    <source>
        <strain evidence="5 6">DSM 30166</strain>
    </source>
</reference>
<dbReference type="InterPro" id="IPR036390">
    <property type="entry name" value="WH_DNA-bd_sf"/>
</dbReference>
<dbReference type="Gene3D" id="1.10.10.10">
    <property type="entry name" value="Winged helix-like DNA-binding domain superfamily/Winged helix DNA-binding domain"/>
    <property type="match status" value="1"/>
</dbReference>
<dbReference type="Pfam" id="PF07702">
    <property type="entry name" value="UTRA"/>
    <property type="match status" value="1"/>
</dbReference>
<protein>
    <submittedName>
        <fullName evidence="5">GntR family transcriptional regulator</fullName>
    </submittedName>
</protein>
<evidence type="ECO:0000313" key="6">
    <source>
        <dbReference type="Proteomes" id="UP000253046"/>
    </source>
</evidence>
<dbReference type="Pfam" id="PF00392">
    <property type="entry name" value="GntR"/>
    <property type="match status" value="1"/>
</dbReference>
<dbReference type="Proteomes" id="UP000253046">
    <property type="component" value="Unassembled WGS sequence"/>
</dbReference>
<dbReference type="Gene3D" id="3.40.1410.10">
    <property type="entry name" value="Chorismate lyase-like"/>
    <property type="match status" value="1"/>
</dbReference>
<evidence type="ECO:0000256" key="3">
    <source>
        <dbReference type="ARBA" id="ARBA00023163"/>
    </source>
</evidence>
<dbReference type="GO" id="GO:0003677">
    <property type="term" value="F:DNA binding"/>
    <property type="evidence" value="ECO:0007669"/>
    <property type="project" value="UniProtKB-KW"/>
</dbReference>
<dbReference type="InterPro" id="IPR028978">
    <property type="entry name" value="Chorismate_lyase_/UTRA_dom_sf"/>
</dbReference>
<dbReference type="InterPro" id="IPR036388">
    <property type="entry name" value="WH-like_DNA-bd_sf"/>
</dbReference>
<keyword evidence="1" id="KW-0805">Transcription regulation</keyword>
<dbReference type="EMBL" id="QNRY01000008">
    <property type="protein sequence ID" value="RBP64336.1"/>
    <property type="molecule type" value="Genomic_DNA"/>
</dbReference>
<dbReference type="SUPFAM" id="SSF46785">
    <property type="entry name" value="Winged helix' DNA-binding domain"/>
    <property type="match status" value="1"/>
</dbReference>
<accession>A0A366I8Q5</accession>
<evidence type="ECO:0000256" key="1">
    <source>
        <dbReference type="ARBA" id="ARBA00023015"/>
    </source>
</evidence>
<dbReference type="InterPro" id="IPR011663">
    <property type="entry name" value="UTRA"/>
</dbReference>
<dbReference type="SMART" id="SM00866">
    <property type="entry name" value="UTRA"/>
    <property type="match status" value="1"/>
</dbReference>
<dbReference type="PROSITE" id="PS50949">
    <property type="entry name" value="HTH_GNTR"/>
    <property type="match status" value="1"/>
</dbReference>